<gene>
    <name evidence="3" type="ORF">DSL64_02735</name>
</gene>
<reference evidence="3 4" key="1">
    <citation type="submission" date="2018-07" db="EMBL/GenBank/DDBJ databases">
        <title>Dyadobacter roseus sp. nov., isolated from rose rhizosphere soil.</title>
        <authorList>
            <person name="Chen L."/>
        </authorList>
    </citation>
    <scope>NUCLEOTIDE SEQUENCE [LARGE SCALE GENOMIC DNA]</scope>
    <source>
        <strain evidence="3 4">RS19</strain>
    </source>
</reference>
<dbReference type="PANTHER" id="PTHR23416">
    <property type="entry name" value="SIALIC ACID SYNTHASE-RELATED"/>
    <property type="match status" value="1"/>
</dbReference>
<dbReference type="InterPro" id="IPR011004">
    <property type="entry name" value="Trimer_LpxA-like_sf"/>
</dbReference>
<dbReference type="EMBL" id="QNUL01000001">
    <property type="protein sequence ID" value="REA64482.1"/>
    <property type="molecule type" value="Genomic_DNA"/>
</dbReference>
<dbReference type="PANTHER" id="PTHR23416:SF23">
    <property type="entry name" value="ACETYLTRANSFERASE C18B11.09C-RELATED"/>
    <property type="match status" value="1"/>
</dbReference>
<evidence type="ECO:0000256" key="1">
    <source>
        <dbReference type="ARBA" id="ARBA00007274"/>
    </source>
</evidence>
<dbReference type="SUPFAM" id="SSF51161">
    <property type="entry name" value="Trimeric LpxA-like enzymes"/>
    <property type="match status" value="1"/>
</dbReference>
<dbReference type="GO" id="GO:0008374">
    <property type="term" value="F:O-acyltransferase activity"/>
    <property type="evidence" value="ECO:0007669"/>
    <property type="project" value="TreeGrafter"/>
</dbReference>
<evidence type="ECO:0000313" key="4">
    <source>
        <dbReference type="Proteomes" id="UP000256373"/>
    </source>
</evidence>
<organism evidence="3 4">
    <name type="scientific">Dyadobacter luteus</name>
    <dbReference type="NCBI Taxonomy" id="2259619"/>
    <lineage>
        <taxon>Bacteria</taxon>
        <taxon>Pseudomonadati</taxon>
        <taxon>Bacteroidota</taxon>
        <taxon>Cytophagia</taxon>
        <taxon>Cytophagales</taxon>
        <taxon>Spirosomataceae</taxon>
        <taxon>Dyadobacter</taxon>
    </lineage>
</organism>
<protein>
    <submittedName>
        <fullName evidence="3">Acyltransferase</fullName>
    </submittedName>
</protein>
<dbReference type="InterPro" id="IPR051159">
    <property type="entry name" value="Hexapeptide_acetyltransf"/>
</dbReference>
<dbReference type="OrthoDB" id="9814490at2"/>
<dbReference type="Pfam" id="PF00132">
    <property type="entry name" value="Hexapep"/>
    <property type="match status" value="1"/>
</dbReference>
<dbReference type="RefSeq" id="WP_115829089.1">
    <property type="nucleotide sequence ID" value="NZ_QNUL01000001.1"/>
</dbReference>
<dbReference type="AlphaFoldDB" id="A0A3D8YI72"/>
<comment type="similarity">
    <text evidence="1">Belongs to the transferase hexapeptide repeat family.</text>
</comment>
<dbReference type="Gene3D" id="2.160.10.10">
    <property type="entry name" value="Hexapeptide repeat proteins"/>
    <property type="match status" value="1"/>
</dbReference>
<dbReference type="InterPro" id="IPR001451">
    <property type="entry name" value="Hexapep"/>
</dbReference>
<sequence>MDIAKKFKNFYNLIFYELRYRYLLEGSIVRIQRGAKLEIPANIRIVKSKITLVTGSKMRVGNFCKFHRVNINSAGSINIEDNCILESGDSPKKVPITVPKGANLSIGKNCRIRSKVWQRFGSNINIGAYTNINEGSELRADEMINIGSYCMISYNCMIWDTNTHNIYSDERRRELTEQFFPSFGYEYEKPVTSPVHIGNDCWIGREVCILKGSKIGNSVIVGFRTLITGNNIESNQTVMSQLSLKYISRET</sequence>
<proteinExistence type="inferred from homology"/>
<accession>A0A3D8YI72</accession>
<keyword evidence="3" id="KW-0012">Acyltransferase</keyword>
<evidence type="ECO:0000256" key="2">
    <source>
        <dbReference type="ARBA" id="ARBA00022679"/>
    </source>
</evidence>
<evidence type="ECO:0000313" key="3">
    <source>
        <dbReference type="EMBL" id="REA64482.1"/>
    </source>
</evidence>
<dbReference type="Proteomes" id="UP000256373">
    <property type="component" value="Unassembled WGS sequence"/>
</dbReference>
<comment type="caution">
    <text evidence="3">The sequence shown here is derived from an EMBL/GenBank/DDBJ whole genome shotgun (WGS) entry which is preliminary data.</text>
</comment>
<keyword evidence="2 3" id="KW-0808">Transferase</keyword>
<dbReference type="GO" id="GO:0005829">
    <property type="term" value="C:cytosol"/>
    <property type="evidence" value="ECO:0007669"/>
    <property type="project" value="TreeGrafter"/>
</dbReference>
<keyword evidence="4" id="KW-1185">Reference proteome</keyword>
<name>A0A3D8YI72_9BACT</name>
<dbReference type="CDD" id="cd04647">
    <property type="entry name" value="LbH_MAT_like"/>
    <property type="match status" value="1"/>
</dbReference>